<evidence type="ECO:0000313" key="8">
    <source>
        <dbReference type="EMBL" id="GBF33287.1"/>
    </source>
</evidence>
<feature type="transmembrane region" description="Helical" evidence="7">
    <location>
        <begin position="207"/>
        <end position="228"/>
    </location>
</feature>
<dbReference type="PANTHER" id="PTHR30106:SF1">
    <property type="entry name" value="UPF0324 MEMBRANE PROTEIN FN0533"/>
    <property type="match status" value="1"/>
</dbReference>
<feature type="transmembrane region" description="Helical" evidence="7">
    <location>
        <begin position="12"/>
        <end position="30"/>
    </location>
</feature>
<feature type="transmembrane region" description="Helical" evidence="7">
    <location>
        <begin position="350"/>
        <end position="371"/>
    </location>
</feature>
<reference evidence="9" key="1">
    <citation type="submission" date="2018-02" db="EMBL/GenBank/DDBJ databases">
        <title>Genome sequence of Desulfocucumis palustris strain NAW-5.</title>
        <authorList>
            <person name="Watanabe M."/>
            <person name="Kojima H."/>
            <person name="Fukui M."/>
        </authorList>
    </citation>
    <scope>NUCLEOTIDE SEQUENCE [LARGE SCALE GENOMIC DNA]</scope>
    <source>
        <strain evidence="9">NAW-5</strain>
    </source>
</reference>
<feature type="transmembrane region" description="Helical" evidence="7">
    <location>
        <begin position="285"/>
        <end position="305"/>
    </location>
</feature>
<feature type="transmembrane region" description="Helical" evidence="7">
    <location>
        <begin position="248"/>
        <end position="264"/>
    </location>
</feature>
<comment type="caution">
    <text evidence="8">The sequence shown here is derived from an EMBL/GenBank/DDBJ whole genome shotgun (WGS) entry which is preliminary data.</text>
</comment>
<keyword evidence="5 7" id="KW-1133">Transmembrane helix</keyword>
<keyword evidence="6 7" id="KW-0472">Membrane</keyword>
<feature type="transmembrane region" description="Helical" evidence="7">
    <location>
        <begin position="53"/>
        <end position="72"/>
    </location>
</feature>
<dbReference type="PANTHER" id="PTHR30106">
    <property type="entry name" value="INNER MEMBRANE PROTEIN YEIH-RELATED"/>
    <property type="match status" value="1"/>
</dbReference>
<feature type="transmembrane region" description="Helical" evidence="7">
    <location>
        <begin position="92"/>
        <end position="108"/>
    </location>
</feature>
<keyword evidence="9" id="KW-1185">Reference proteome</keyword>
<name>A0A2L2XAI5_9FIRM</name>
<dbReference type="AlphaFoldDB" id="A0A2L2XAI5"/>
<dbReference type="RefSeq" id="WP_307718801.1">
    <property type="nucleotide sequence ID" value="NZ_BFAV01000092.1"/>
</dbReference>
<dbReference type="Proteomes" id="UP000239549">
    <property type="component" value="Unassembled WGS sequence"/>
</dbReference>
<keyword evidence="3" id="KW-1003">Cell membrane</keyword>
<dbReference type="Pfam" id="PF03601">
    <property type="entry name" value="Cons_hypoth698"/>
    <property type="match status" value="1"/>
</dbReference>
<feature type="transmembrane region" description="Helical" evidence="7">
    <location>
        <begin position="114"/>
        <end position="136"/>
    </location>
</feature>
<evidence type="ECO:0000256" key="4">
    <source>
        <dbReference type="ARBA" id="ARBA00022692"/>
    </source>
</evidence>
<dbReference type="GO" id="GO:0005886">
    <property type="term" value="C:plasma membrane"/>
    <property type="evidence" value="ECO:0007669"/>
    <property type="project" value="UniProtKB-SubCell"/>
</dbReference>
<feature type="transmembrane region" description="Helical" evidence="7">
    <location>
        <begin position="320"/>
        <end position="338"/>
    </location>
</feature>
<evidence type="ECO:0000256" key="1">
    <source>
        <dbReference type="ARBA" id="ARBA00004651"/>
    </source>
</evidence>
<evidence type="ECO:0000256" key="2">
    <source>
        <dbReference type="ARBA" id="ARBA00007977"/>
    </source>
</evidence>
<sequence length="375" mass="39845">MLVQGFRLVLKLVPGILVMLAVALLARGGADLGFPQWRGLEALFASNPVTSKLLIDILHLNYILISILAGMLFRNLIGLPDVLKPGIRTSRLFIKIGVILLGSLYSVADLASLGLNAFIIIFVFIALIIAFTLYLGQKIGMNRASASILAAGTAVCGVSAIVATAPAVRAKTSDVAYSIATILSVGVIFLLVFPPIGTLIGLTAHQFGVWAGTGILNSGQVLAAALAFDHGTADRVSESLKTGEIFNLARIIFLPFVVLALAVYNSRGEDNDDEYPAYTGFWDKFPLFIIGFFVVVIMTSFGLLGETSPPSPGIVLIRNLYNWFFAIGLSGLGMQISFEELRKAGGQPLLVGTAAAVLKALLALIVTLLFIPARP</sequence>
<feature type="transmembrane region" description="Helical" evidence="7">
    <location>
        <begin position="148"/>
        <end position="169"/>
    </location>
</feature>
<dbReference type="InterPro" id="IPR018383">
    <property type="entry name" value="UPF0324_pro"/>
</dbReference>
<evidence type="ECO:0000256" key="7">
    <source>
        <dbReference type="SAM" id="Phobius"/>
    </source>
</evidence>
<organism evidence="8 9">
    <name type="scientific">Desulfocucumis palustris</name>
    <dbReference type="NCBI Taxonomy" id="1898651"/>
    <lineage>
        <taxon>Bacteria</taxon>
        <taxon>Bacillati</taxon>
        <taxon>Bacillota</taxon>
        <taxon>Clostridia</taxon>
        <taxon>Eubacteriales</taxon>
        <taxon>Desulfocucumaceae</taxon>
        <taxon>Desulfocucumis</taxon>
    </lineage>
</organism>
<evidence type="ECO:0000256" key="3">
    <source>
        <dbReference type="ARBA" id="ARBA00022475"/>
    </source>
</evidence>
<gene>
    <name evidence="8" type="ORF">DCCM_2386</name>
</gene>
<evidence type="ECO:0000256" key="6">
    <source>
        <dbReference type="ARBA" id="ARBA00023136"/>
    </source>
</evidence>
<dbReference type="EMBL" id="BFAV01000092">
    <property type="protein sequence ID" value="GBF33287.1"/>
    <property type="molecule type" value="Genomic_DNA"/>
</dbReference>
<comment type="similarity">
    <text evidence="2">Belongs to the UPF0324 family.</text>
</comment>
<evidence type="ECO:0000313" key="9">
    <source>
        <dbReference type="Proteomes" id="UP000239549"/>
    </source>
</evidence>
<comment type="subcellular location">
    <subcellularLocation>
        <location evidence="1">Cell membrane</location>
        <topology evidence="1">Multi-pass membrane protein</topology>
    </subcellularLocation>
</comment>
<keyword evidence="4 7" id="KW-0812">Transmembrane</keyword>
<feature type="transmembrane region" description="Helical" evidence="7">
    <location>
        <begin position="175"/>
        <end position="200"/>
    </location>
</feature>
<protein>
    <submittedName>
        <fullName evidence="8">Membrane protein YeiH</fullName>
    </submittedName>
</protein>
<proteinExistence type="inferred from homology"/>
<accession>A0A2L2XAI5</accession>
<evidence type="ECO:0000256" key="5">
    <source>
        <dbReference type="ARBA" id="ARBA00022989"/>
    </source>
</evidence>